<dbReference type="GO" id="GO:0016920">
    <property type="term" value="F:pyroglutamyl-peptidase activity"/>
    <property type="evidence" value="ECO:0007669"/>
    <property type="project" value="InterPro"/>
</dbReference>
<dbReference type="InterPro" id="IPR016125">
    <property type="entry name" value="Peptidase_C15-like"/>
</dbReference>
<evidence type="ECO:0000256" key="4">
    <source>
        <dbReference type="ARBA" id="ARBA00022670"/>
    </source>
</evidence>
<evidence type="ECO:0000256" key="3">
    <source>
        <dbReference type="ARBA" id="ARBA00022490"/>
    </source>
</evidence>
<dbReference type="Pfam" id="PF01470">
    <property type="entry name" value="Peptidase_C15"/>
    <property type="match status" value="1"/>
</dbReference>
<keyword evidence="5" id="KW-0378">Hydrolase</keyword>
<dbReference type="InterPro" id="IPR000816">
    <property type="entry name" value="Peptidase_C15"/>
</dbReference>
<keyword evidence="3" id="KW-0963">Cytoplasm</keyword>
<evidence type="ECO:0000313" key="9">
    <source>
        <dbReference type="EMBL" id="OWU73653.1"/>
    </source>
</evidence>
<evidence type="ECO:0000313" key="10">
    <source>
        <dbReference type="Proteomes" id="UP000215377"/>
    </source>
</evidence>
<dbReference type="PANTHER" id="PTHR23402">
    <property type="entry name" value="PROTEASE FAMILY C15 PYROGLUTAMYL-PEPTIDASE I-RELATED"/>
    <property type="match status" value="1"/>
</dbReference>
<dbReference type="PRINTS" id="PR00706">
    <property type="entry name" value="PYROGLUPTASE"/>
</dbReference>
<name>A0A225NIT5_9RHOB</name>
<proteinExistence type="inferred from homology"/>
<dbReference type="GO" id="GO:0005829">
    <property type="term" value="C:cytosol"/>
    <property type="evidence" value="ECO:0007669"/>
    <property type="project" value="InterPro"/>
</dbReference>
<comment type="caution">
    <text evidence="9">The sequence shown here is derived from an EMBL/GenBank/DDBJ whole genome shotgun (WGS) entry which is preliminary data.</text>
</comment>
<dbReference type="PIRSF" id="PIRSF015592">
    <property type="entry name" value="Prld-crbxl_pptds"/>
    <property type="match status" value="1"/>
</dbReference>
<accession>A0A225NIT5</accession>
<evidence type="ECO:0000256" key="5">
    <source>
        <dbReference type="ARBA" id="ARBA00022801"/>
    </source>
</evidence>
<dbReference type="EMBL" id="AQQR01000004">
    <property type="protein sequence ID" value="OWU73653.1"/>
    <property type="molecule type" value="Genomic_DNA"/>
</dbReference>
<evidence type="ECO:0000256" key="6">
    <source>
        <dbReference type="ARBA" id="ARBA00022807"/>
    </source>
</evidence>
<protein>
    <recommendedName>
        <fullName evidence="2">Pyrrolidone-carboxylate peptidase</fullName>
    </recommendedName>
    <alternativeName>
        <fullName evidence="7">5-oxoprolyl-peptidase</fullName>
    </alternativeName>
    <alternativeName>
        <fullName evidence="8">Pyroglutamyl-peptidase I</fullName>
    </alternativeName>
</protein>
<reference evidence="9 10" key="1">
    <citation type="submission" date="2013-04" db="EMBL/GenBank/DDBJ databases">
        <title>Oceanicola sp. 22II1-22F33 Genome Sequencing.</title>
        <authorList>
            <person name="Lai Q."/>
            <person name="Li G."/>
            <person name="Shao Z."/>
        </authorList>
    </citation>
    <scope>NUCLEOTIDE SEQUENCE [LARGE SCALE GENOMIC DNA]</scope>
    <source>
        <strain evidence="9 10">22II1-22F33</strain>
    </source>
</reference>
<evidence type="ECO:0000256" key="2">
    <source>
        <dbReference type="ARBA" id="ARBA00019191"/>
    </source>
</evidence>
<dbReference type="AlphaFoldDB" id="A0A225NIT5"/>
<dbReference type="GO" id="GO:0006508">
    <property type="term" value="P:proteolysis"/>
    <property type="evidence" value="ECO:0007669"/>
    <property type="project" value="UniProtKB-KW"/>
</dbReference>
<dbReference type="Proteomes" id="UP000215377">
    <property type="component" value="Unassembled WGS sequence"/>
</dbReference>
<evidence type="ECO:0000256" key="1">
    <source>
        <dbReference type="ARBA" id="ARBA00006641"/>
    </source>
</evidence>
<dbReference type="CDD" id="cd00501">
    <property type="entry name" value="Peptidase_C15"/>
    <property type="match status" value="1"/>
</dbReference>
<gene>
    <name evidence="9" type="ORF">ATO3_13545</name>
</gene>
<keyword evidence="10" id="KW-1185">Reference proteome</keyword>
<dbReference type="PANTHER" id="PTHR23402:SF1">
    <property type="entry name" value="PYROGLUTAMYL-PEPTIDASE I"/>
    <property type="match status" value="1"/>
</dbReference>
<dbReference type="OrthoDB" id="9779738at2"/>
<dbReference type="RefSeq" id="WP_158217964.1">
    <property type="nucleotide sequence ID" value="NZ_AQQR01000004.1"/>
</dbReference>
<evidence type="ECO:0000256" key="7">
    <source>
        <dbReference type="ARBA" id="ARBA00030836"/>
    </source>
</evidence>
<organism evidence="9 10">
    <name type="scientific">Marinibacterium profundimaris</name>
    <dbReference type="NCBI Taxonomy" id="1679460"/>
    <lineage>
        <taxon>Bacteria</taxon>
        <taxon>Pseudomonadati</taxon>
        <taxon>Pseudomonadota</taxon>
        <taxon>Alphaproteobacteria</taxon>
        <taxon>Rhodobacterales</taxon>
        <taxon>Paracoccaceae</taxon>
        <taxon>Marinibacterium</taxon>
    </lineage>
</organism>
<dbReference type="SUPFAM" id="SSF53182">
    <property type="entry name" value="Pyrrolidone carboxyl peptidase (pyroglutamate aminopeptidase)"/>
    <property type="match status" value="1"/>
</dbReference>
<keyword evidence="4" id="KW-0645">Protease</keyword>
<keyword evidence="6" id="KW-0788">Thiol protease</keyword>
<dbReference type="InterPro" id="IPR036440">
    <property type="entry name" value="Peptidase_C15-like_sf"/>
</dbReference>
<evidence type="ECO:0000256" key="8">
    <source>
        <dbReference type="ARBA" id="ARBA00031559"/>
    </source>
</evidence>
<sequence>MGTILVTGSKPFAGLPDSPSQKLLAKVDGLEIGPHKVVAVATEVKLAEVPGNIRRLVAKHRPVGLVALGLAPGEPVLRCETASINRLDFGVADNFGERPTDGRPIEPDGPDGRLATWDAGALVRAMRDAGHPARVSHFAGTHLCNATLYCALGAMAAEGLGGPTGFFHLPYLPEQVVRFMDTAPPGGDLAPMTPRALPSMALADQAAALKILLETLLPDEGDTP</sequence>
<dbReference type="Gene3D" id="3.40.630.20">
    <property type="entry name" value="Peptidase C15, pyroglutamyl peptidase I-like"/>
    <property type="match status" value="1"/>
</dbReference>
<comment type="similarity">
    <text evidence="1">Belongs to the peptidase C15 family.</text>
</comment>